<protein>
    <recommendedName>
        <fullName evidence="5">PAS domain-containing protein</fullName>
    </recommendedName>
</protein>
<feature type="domain" description="FIST" evidence="1">
    <location>
        <begin position="26"/>
        <end position="219"/>
    </location>
</feature>
<dbReference type="Gene3D" id="3.30.450.20">
    <property type="entry name" value="PAS domain"/>
    <property type="match status" value="1"/>
</dbReference>
<dbReference type="PANTHER" id="PTHR40252">
    <property type="entry name" value="BLR0328 PROTEIN"/>
    <property type="match status" value="1"/>
</dbReference>
<dbReference type="Pfam" id="PF08495">
    <property type="entry name" value="FIST"/>
    <property type="match status" value="1"/>
</dbReference>
<dbReference type="InterPro" id="IPR000014">
    <property type="entry name" value="PAS"/>
</dbReference>
<dbReference type="SUPFAM" id="SSF55785">
    <property type="entry name" value="PYP-like sensor domain (PAS domain)"/>
    <property type="match status" value="1"/>
</dbReference>
<dbReference type="SMART" id="SM00897">
    <property type="entry name" value="FIST"/>
    <property type="match status" value="1"/>
</dbReference>
<dbReference type="InterPro" id="IPR035965">
    <property type="entry name" value="PAS-like_dom_sf"/>
</dbReference>
<dbReference type="PANTHER" id="PTHR40252:SF2">
    <property type="entry name" value="BLR0328 PROTEIN"/>
    <property type="match status" value="1"/>
</dbReference>
<evidence type="ECO:0000313" key="3">
    <source>
        <dbReference type="EMBL" id="BDY12023.1"/>
    </source>
</evidence>
<feature type="domain" description="FIST C-domain" evidence="2">
    <location>
        <begin position="220"/>
        <end position="349"/>
    </location>
</feature>
<sequence>MQTYSIYYESALTFHLLPTDEINSAKSLFIQLFSGQISETMLEKVLREIKIFFPKAVVVGVTTDGEIKNEAVSTYKTLITITTFQKSKITSFAIENISEETACQAGELLAKKVARRDTKFLLLYTDGLKFNADTLSRGFSRESRDLPFCGLIAADNGKFFETFVLHDDRILRSGAVAVAFSGKELEVAIELFEELEMVGPKMRVTKASGNVVERIEGIPAATLYRNYLGEEFVRRLPRSGTDISLVVEEGSEYSARQATALYEDGSIRYTGDVPEGSLCRFGYLDSDQLALSSCCLPEFPSDSKIETIQVFADSARRRVTGNLLRRQIEHFCKEAEVIGVCGYGEIIGKESRYRLLNQAMVVVAFGEKESEKFEDGMTERCMPCQLPILEEETLLRKGLAHLTSQMLEQMQVKEEALRVLMNEVPYGILLYDEDLQLQHCNAMAERLLGIELKLGGSRDLTLLDRWIVSLFQDGLKSEKLIKVGRLFDPLAGEDITLRISTVGIVSEGRVCGAMAIVQKDG</sequence>
<name>A0ABM8FKW8_9BACT</name>
<dbReference type="SMART" id="SM01204">
    <property type="entry name" value="FIST_C"/>
    <property type="match status" value="1"/>
</dbReference>
<evidence type="ECO:0000313" key="4">
    <source>
        <dbReference type="Proteomes" id="UP001321445"/>
    </source>
</evidence>
<dbReference type="Pfam" id="PF13188">
    <property type="entry name" value="PAS_8"/>
    <property type="match status" value="1"/>
</dbReference>
<organism evidence="3 4">
    <name type="scientific">Hydrogenimonas cancrithermarum</name>
    <dbReference type="NCBI Taxonomy" id="2993563"/>
    <lineage>
        <taxon>Bacteria</taxon>
        <taxon>Pseudomonadati</taxon>
        <taxon>Campylobacterota</taxon>
        <taxon>Epsilonproteobacteria</taxon>
        <taxon>Campylobacterales</taxon>
        <taxon>Hydrogenimonadaceae</taxon>
        <taxon>Hydrogenimonas</taxon>
    </lineage>
</organism>
<evidence type="ECO:0008006" key="5">
    <source>
        <dbReference type="Google" id="ProtNLM"/>
    </source>
</evidence>
<proteinExistence type="predicted"/>
<keyword evidence="4" id="KW-1185">Reference proteome</keyword>
<dbReference type="EMBL" id="AP027370">
    <property type="protein sequence ID" value="BDY12023.1"/>
    <property type="molecule type" value="Genomic_DNA"/>
</dbReference>
<reference evidence="3 4" key="1">
    <citation type="submission" date="2023-03" db="EMBL/GenBank/DDBJ databases">
        <title>Description of Hydrogenimonas sp. ISO32.</title>
        <authorList>
            <person name="Mino S."/>
            <person name="Fukazawa S."/>
            <person name="Sawabe T."/>
        </authorList>
    </citation>
    <scope>NUCLEOTIDE SEQUENCE [LARGE SCALE GENOMIC DNA]</scope>
    <source>
        <strain evidence="3 4">ISO32</strain>
    </source>
</reference>
<dbReference type="InterPro" id="IPR019494">
    <property type="entry name" value="FIST_C"/>
</dbReference>
<dbReference type="InterPro" id="IPR013702">
    <property type="entry name" value="FIST_domain_N"/>
</dbReference>
<evidence type="ECO:0000259" key="2">
    <source>
        <dbReference type="SMART" id="SM01204"/>
    </source>
</evidence>
<dbReference type="Pfam" id="PF10442">
    <property type="entry name" value="FIST_C"/>
    <property type="match status" value="1"/>
</dbReference>
<evidence type="ECO:0000259" key="1">
    <source>
        <dbReference type="SMART" id="SM00897"/>
    </source>
</evidence>
<dbReference type="Proteomes" id="UP001321445">
    <property type="component" value="Chromosome"/>
</dbReference>
<dbReference type="RefSeq" id="WP_286337235.1">
    <property type="nucleotide sequence ID" value="NZ_AP027370.1"/>
</dbReference>
<accession>A0ABM8FKW8</accession>
<gene>
    <name evidence="3" type="ORF">HCR_03350</name>
</gene>